<dbReference type="InterPro" id="IPR001846">
    <property type="entry name" value="VWF_type-D"/>
</dbReference>
<gene>
    <name evidence="4" type="primary">Fcgbp_0</name>
    <name evidence="4" type="ORF">UROIND_R01946</name>
</gene>
<dbReference type="InterPro" id="IPR036084">
    <property type="entry name" value="Ser_inhib-like_sf"/>
</dbReference>
<dbReference type="SMART" id="SM00832">
    <property type="entry name" value="C8"/>
    <property type="match status" value="3"/>
</dbReference>
<evidence type="ECO:0000313" key="4">
    <source>
        <dbReference type="EMBL" id="NXX74139.1"/>
    </source>
</evidence>
<evidence type="ECO:0000256" key="2">
    <source>
        <dbReference type="ARBA" id="ARBA00023180"/>
    </source>
</evidence>
<dbReference type="InterPro" id="IPR014853">
    <property type="entry name" value="VWF/SSPO/ZAN-like_Cys-rich_dom"/>
</dbReference>
<dbReference type="InterPro" id="IPR025615">
    <property type="entry name" value="TILa_dom"/>
</dbReference>
<dbReference type="Proteomes" id="UP000654395">
    <property type="component" value="Unassembled WGS sequence"/>
</dbReference>
<dbReference type="PROSITE" id="PS51233">
    <property type="entry name" value="VWFD"/>
    <property type="match status" value="3"/>
</dbReference>
<dbReference type="OrthoDB" id="5945029at2759"/>
<reference evidence="4" key="1">
    <citation type="submission" date="2020-02" db="EMBL/GenBank/DDBJ databases">
        <title>Bird 10,000 Genomes (B10K) Project - Family phase.</title>
        <authorList>
            <person name="Zhang G."/>
        </authorList>
    </citation>
    <scope>NUCLEOTIDE SEQUENCE</scope>
    <source>
        <strain evidence="4">B10K-DU-030-59</strain>
    </source>
</reference>
<keyword evidence="2" id="KW-0325">Glycoprotein</keyword>
<sequence length="960" mass="103397">VNGVAEVLPCIPSAGVQVSSSGFYTVVTTDFGLRVKFDGNHRVEVTLPSTFEQKVCGMCGNYNGMAADDFLNPEGVLEPDSTSLGNSWQVSNDSSCSAGPLPTPACNETDKQVIASSQFCGLLTDTSGPFQICQAVLSPNNYFDTCLYDLCELGLDHDALCKSLQSYADACQALGIKTPVWRNTTFCPITCPANSHYEPCASACPATCFDPMAPVSCSLPCLEACVCDSGYLLYNDRCVPSQQCGCWHNGQHYPVGSEFWTDNTCSSKCTCPARGSSIQCSSASCPAGQYCGVQDGKPQCLQESYGICHVHGDPHYSTFDKVTHDFMGNCTYTLAKVCSNTTSLPYFNVEAKNEHRGNTRVSYVREVMVEVYGVRIAIVKKEKSHVLVNNFRQTLPVRAAEGAITVSSSGRYIVVETDFNLRVSYDTDHSVEVKVPTAYFNLTCGMCGNFNNLREDDYMMPNGQQAADSNALGQSWQVPDNDTSCGVPPPTSPCSAEEEKLYQSDQFCGLLTTWPSSFENCHAVINPQSYFETCVYDLCALNGGQELLCDALEAYADACQAAGVNLLPWRNATFCPLPCLDNSYYEACMTGCPATCVDPQAPQNCSKPCVEGCACASGFLLSGDTCVPEAHCGCLFEGNYYSVSEHSALTCTLSWNCAHRCQCEANGVMVCSNFSCGDNEVCKIQNGQRDCYPASTAICHIYGDPHYNTFDGKLHHFQGSCNYTVVTGCDNSSVGFSVTTRNEHRGSPSWTALNSVALSGISLCLSRSLPLIQVNGALVSLPASPALGVNISLSGSYVWVSTQLGLQLQFNGDHELLVKVSEKLKGKLCGLCGTYTGSQQDDFMQPDGVIVPNFNDFGASWIVPDDEWPAGCLLCRCDITPKPPVSCSPSEEEVANKECAFLTQPGSPFHPCSTVLPPQSYLESCVYDQCANNGSIEQLCNDLGAYASACAEAGVDLGDW</sequence>
<dbReference type="GO" id="GO:0031012">
    <property type="term" value="C:extracellular matrix"/>
    <property type="evidence" value="ECO:0007669"/>
    <property type="project" value="TreeGrafter"/>
</dbReference>
<dbReference type="SUPFAM" id="SSF57567">
    <property type="entry name" value="Serine protease inhibitors"/>
    <property type="match status" value="2"/>
</dbReference>
<name>A0A852KA26_UROIN</name>
<dbReference type="Pfam" id="PF08742">
    <property type="entry name" value="C8"/>
    <property type="match status" value="3"/>
</dbReference>
<proteinExistence type="predicted"/>
<comment type="caution">
    <text evidence="4">The sequence shown here is derived from an EMBL/GenBank/DDBJ whole genome shotgun (WGS) entry which is preliminary data.</text>
</comment>
<dbReference type="AlphaFoldDB" id="A0A852KA26"/>
<dbReference type="Gene3D" id="2.10.25.10">
    <property type="entry name" value="Laminin"/>
    <property type="match status" value="2"/>
</dbReference>
<keyword evidence="1" id="KW-1015">Disulfide bond</keyword>
<dbReference type="InterPro" id="IPR002919">
    <property type="entry name" value="TIL_dom"/>
</dbReference>
<dbReference type="InterPro" id="IPR050780">
    <property type="entry name" value="Mucin_vWF_Thrombospondin_sf"/>
</dbReference>
<evidence type="ECO:0000256" key="1">
    <source>
        <dbReference type="ARBA" id="ARBA00023157"/>
    </source>
</evidence>
<dbReference type="GO" id="GO:0005615">
    <property type="term" value="C:extracellular space"/>
    <property type="evidence" value="ECO:0007669"/>
    <property type="project" value="TreeGrafter"/>
</dbReference>
<dbReference type="FunFam" id="2.10.25.10:FF:000055">
    <property type="entry name" value="alpha-tectorin isoform X1"/>
    <property type="match status" value="2"/>
</dbReference>
<dbReference type="PANTHER" id="PTHR11339:SF374">
    <property type="entry name" value="ZONADHESIN"/>
    <property type="match status" value="1"/>
</dbReference>
<dbReference type="EMBL" id="WBNH01000656">
    <property type="protein sequence ID" value="NXX74139.1"/>
    <property type="molecule type" value="Genomic_DNA"/>
</dbReference>
<feature type="non-terminal residue" evidence="4">
    <location>
        <position position="1"/>
    </location>
</feature>
<evidence type="ECO:0000259" key="3">
    <source>
        <dbReference type="PROSITE" id="PS51233"/>
    </source>
</evidence>
<dbReference type="PANTHER" id="PTHR11339">
    <property type="entry name" value="EXTRACELLULAR MATRIX GLYCOPROTEIN RELATED"/>
    <property type="match status" value="1"/>
</dbReference>
<dbReference type="CDD" id="cd19941">
    <property type="entry name" value="TIL"/>
    <property type="match status" value="2"/>
</dbReference>
<evidence type="ECO:0000313" key="5">
    <source>
        <dbReference type="Proteomes" id="UP000654395"/>
    </source>
</evidence>
<feature type="domain" description="VWFD" evidence="3">
    <location>
        <begin position="1"/>
        <end position="97"/>
    </location>
</feature>
<dbReference type="Pfam" id="PF12714">
    <property type="entry name" value="TILa"/>
    <property type="match status" value="1"/>
</dbReference>
<feature type="non-terminal residue" evidence="4">
    <location>
        <position position="960"/>
    </location>
</feature>
<dbReference type="SMART" id="SM00216">
    <property type="entry name" value="VWD"/>
    <property type="match status" value="2"/>
</dbReference>
<feature type="domain" description="VWFD" evidence="3">
    <location>
        <begin position="306"/>
        <end position="486"/>
    </location>
</feature>
<accession>A0A852KA26</accession>
<organism evidence="4 5">
    <name type="scientific">Urocolius indicus</name>
    <name type="common">Red-faced mousebird</name>
    <name type="synonym">Colius indicus</name>
    <dbReference type="NCBI Taxonomy" id="458196"/>
    <lineage>
        <taxon>Eukaryota</taxon>
        <taxon>Metazoa</taxon>
        <taxon>Chordata</taxon>
        <taxon>Craniata</taxon>
        <taxon>Vertebrata</taxon>
        <taxon>Euteleostomi</taxon>
        <taxon>Archelosauria</taxon>
        <taxon>Archosauria</taxon>
        <taxon>Dinosauria</taxon>
        <taxon>Saurischia</taxon>
        <taxon>Theropoda</taxon>
        <taxon>Coelurosauria</taxon>
        <taxon>Aves</taxon>
        <taxon>Neognathae</taxon>
        <taxon>Neoaves</taxon>
        <taxon>Telluraves</taxon>
        <taxon>Coraciimorphae</taxon>
        <taxon>Coliiformes</taxon>
        <taxon>Coliidae</taxon>
        <taxon>Urocolius</taxon>
    </lineage>
</organism>
<feature type="domain" description="VWFD" evidence="3">
    <location>
        <begin position="697"/>
        <end position="873"/>
    </location>
</feature>
<dbReference type="Pfam" id="PF00094">
    <property type="entry name" value="VWD"/>
    <property type="match status" value="3"/>
</dbReference>
<protein>
    <submittedName>
        <fullName evidence="4">FCGBP protein</fullName>
    </submittedName>
</protein>
<keyword evidence="5" id="KW-1185">Reference proteome</keyword>
<dbReference type="Pfam" id="PF01826">
    <property type="entry name" value="TIL"/>
    <property type="match status" value="2"/>
</dbReference>